<dbReference type="PANTHER" id="PTHR48228:SF5">
    <property type="entry name" value="ALPHA-METHYLACYL-COA RACEMASE"/>
    <property type="match status" value="1"/>
</dbReference>
<evidence type="ECO:0000313" key="3">
    <source>
        <dbReference type="Proteomes" id="UP000199118"/>
    </source>
</evidence>
<dbReference type="GO" id="GO:0003824">
    <property type="term" value="F:catalytic activity"/>
    <property type="evidence" value="ECO:0007669"/>
    <property type="project" value="InterPro"/>
</dbReference>
<dbReference type="PANTHER" id="PTHR48228">
    <property type="entry name" value="SUCCINYL-COA--D-CITRAMALATE COA-TRANSFERASE"/>
    <property type="match status" value="1"/>
</dbReference>
<keyword evidence="3" id="KW-1185">Reference proteome</keyword>
<sequence length="375" mass="39773">MAGPLEGLKLIEMAGIGPCPLAGQLMADLGAEVIVIDRASGGERPNDVANRGKRSVALNLKTPGGVEAALKLIEGADALIEGFRPGVMEKLGLGPETCHARNPGLVYGRMTGWGQEGPWSQMAGHDLNYLSLTGALGMMGRKDQPPTPPLNLVADYGGGTMFLIFGVLSALWERGRSGKGQVIDSAMIDGVSAMTGIFRNLMNAGAWVEERESNMLDGGASYYRCYETSDGEYVSVGCLEPQFFAIMVEKCGFPEDHRKDQTSKATWAARAEEYAKVFKSKTRDQWMEIFEGTDACIAPVLTPSEAEAHPHNVARGAYLDIAGKAQPAPAPRFDRTPWTAPAPATPMGADTDAALAEAGLSAAEIASLREAGALN</sequence>
<dbReference type="Pfam" id="PF02515">
    <property type="entry name" value="CoA_transf_3"/>
    <property type="match status" value="1"/>
</dbReference>
<dbReference type="Gene3D" id="3.40.50.10540">
    <property type="entry name" value="Crotonobetainyl-coa:carnitine coa-transferase, domain 1"/>
    <property type="match status" value="1"/>
</dbReference>
<dbReference type="STRING" id="356660.SAMN05444336_10553"/>
<dbReference type="Gene3D" id="3.30.1540.10">
    <property type="entry name" value="formyl-coa transferase, domain 3"/>
    <property type="match status" value="1"/>
</dbReference>
<dbReference type="AlphaFoldDB" id="A0A1H3BLC0"/>
<dbReference type="InterPro" id="IPR023606">
    <property type="entry name" value="CoA-Trfase_III_dom_1_sf"/>
</dbReference>
<proteinExistence type="predicted"/>
<protein>
    <submittedName>
        <fullName evidence="2">Alpha-methylacyl-CoA racemase</fullName>
    </submittedName>
</protein>
<gene>
    <name evidence="2" type="ORF">SAMN05444336_10553</name>
</gene>
<dbReference type="SUPFAM" id="SSF89796">
    <property type="entry name" value="CoA-transferase family III (CaiB/BaiF)"/>
    <property type="match status" value="1"/>
</dbReference>
<dbReference type="InterPro" id="IPR003673">
    <property type="entry name" value="CoA-Trfase_fam_III"/>
</dbReference>
<dbReference type="EMBL" id="FNMZ01000005">
    <property type="protein sequence ID" value="SDX42114.1"/>
    <property type="molecule type" value="Genomic_DNA"/>
</dbReference>
<name>A0A1H3BLC0_9RHOB</name>
<organism evidence="2 3">
    <name type="scientific">Albimonas donghaensis</name>
    <dbReference type="NCBI Taxonomy" id="356660"/>
    <lineage>
        <taxon>Bacteria</taxon>
        <taxon>Pseudomonadati</taxon>
        <taxon>Pseudomonadota</taxon>
        <taxon>Alphaproteobacteria</taxon>
        <taxon>Rhodobacterales</taxon>
        <taxon>Paracoccaceae</taxon>
        <taxon>Albimonas</taxon>
    </lineage>
</organism>
<reference evidence="2 3" key="1">
    <citation type="submission" date="2016-10" db="EMBL/GenBank/DDBJ databases">
        <authorList>
            <person name="de Groot N.N."/>
        </authorList>
    </citation>
    <scope>NUCLEOTIDE SEQUENCE [LARGE SCALE GENOMIC DNA]</scope>
    <source>
        <strain evidence="2 3">DSM 17890</strain>
    </source>
</reference>
<dbReference type="RefSeq" id="WP_176954766.1">
    <property type="nucleotide sequence ID" value="NZ_FNMZ01000005.1"/>
</dbReference>
<accession>A0A1H3BLC0</accession>
<dbReference type="InterPro" id="IPR050509">
    <property type="entry name" value="CoA-transferase_III"/>
</dbReference>
<feature type="compositionally biased region" description="Low complexity" evidence="1">
    <location>
        <begin position="336"/>
        <end position="346"/>
    </location>
</feature>
<dbReference type="InterPro" id="IPR044855">
    <property type="entry name" value="CoA-Trfase_III_dom3_sf"/>
</dbReference>
<feature type="region of interest" description="Disordered" evidence="1">
    <location>
        <begin position="326"/>
        <end position="346"/>
    </location>
</feature>
<evidence type="ECO:0000256" key="1">
    <source>
        <dbReference type="SAM" id="MobiDB-lite"/>
    </source>
</evidence>
<dbReference type="Proteomes" id="UP000199118">
    <property type="component" value="Unassembled WGS sequence"/>
</dbReference>
<evidence type="ECO:0000313" key="2">
    <source>
        <dbReference type="EMBL" id="SDX42114.1"/>
    </source>
</evidence>